<feature type="compositionally biased region" description="Basic and acidic residues" evidence="1">
    <location>
        <begin position="246"/>
        <end position="262"/>
    </location>
</feature>
<evidence type="ECO:0000313" key="4">
    <source>
        <dbReference type="Proteomes" id="UP001327560"/>
    </source>
</evidence>
<feature type="compositionally biased region" description="Polar residues" evidence="1">
    <location>
        <begin position="606"/>
        <end position="615"/>
    </location>
</feature>
<evidence type="ECO:0000259" key="2">
    <source>
        <dbReference type="PROSITE" id="PS51840"/>
    </source>
</evidence>
<sequence>MAEEDPSGYPPALGVVVGRPEMASWMTKWRPWATPQKSKEYGVRLVVRRIEGLPEAGRSRAVVEVKWKGPLLRGGAKRNRTKEAEVREGGVAEWNEEFLTACYLIPRKDNSAFLPWEIAVTAFTGKGAKKKGSVIGVGSLNLAEFALTAEEKEMEINVALSPVHATSESRPTLHIALSLELTTARESMEIVPSSVVPVASSPPACGDLSSEKDKLSAPKAGTRRVNILRAFVVRRKSTKSSQTDNNEEKHSPRNNDKEHDDPCEINSLGHDHGDSSEIKPFSYGTLAFANSLGRLFYSDMKNKDDEDFVYYSHQNLRISYSYTEEHPSPVPEQPVFYTSKRSILPWKKNRLSFKSPKAKGEPLLKKSNGEEGGDDIDFDRRQLSSFVQPNHVGEFGDDNFVVGSWEWKEIVSRDCHLKLHTQAFFASIDQRSERASGGSACSVLVAVIADWFQTNPHIMPIKSQFDHLIREGSLNWRTLCENPTYKEQFPDGHFDIETVLEAEVRPLSIIPSKSFVGFFHPKESEIDDNDNFHFLNGAMSFDNIWDEITRVGFPCLYIISWNDHFFILKVEHDAYYIIDTLGERLHEGCNQAYILKFDDTSTIVKQKNESNSDSDNPPDAEIQVQPKNRTREDKFSGELKDGKPDSENEKLASEDEVICRGKECCKEYIKSFLAAIPIRELQVDIRKGLATPTLIHHRLQIEFHYTEVLKEQSTELQPTLAPVIKSPNSIESDSEFFCSTELDLEPSWTIEATAELQPTLARVIKSPNSTESDSEFLCSTELDLEPSWTIDATADFAWPVELVEELWPVGSPAPVETFFLTQPVNLEVQVV</sequence>
<feature type="compositionally biased region" description="Basic and acidic residues" evidence="1">
    <location>
        <begin position="629"/>
        <end position="652"/>
    </location>
</feature>
<dbReference type="Proteomes" id="UP001327560">
    <property type="component" value="Chromosome 4"/>
</dbReference>
<proteinExistence type="predicted"/>
<feature type="region of interest" description="Disordered" evidence="1">
    <location>
        <begin position="606"/>
        <end position="652"/>
    </location>
</feature>
<gene>
    <name evidence="3" type="ORF">Cni_G11817</name>
</gene>
<accession>A0AAQ3K6Q1</accession>
<evidence type="ECO:0000313" key="3">
    <source>
        <dbReference type="EMBL" id="WOL03097.1"/>
    </source>
</evidence>
<organism evidence="3 4">
    <name type="scientific">Canna indica</name>
    <name type="common">Indian-shot</name>
    <dbReference type="NCBI Taxonomy" id="4628"/>
    <lineage>
        <taxon>Eukaryota</taxon>
        <taxon>Viridiplantae</taxon>
        <taxon>Streptophyta</taxon>
        <taxon>Embryophyta</taxon>
        <taxon>Tracheophyta</taxon>
        <taxon>Spermatophyta</taxon>
        <taxon>Magnoliopsida</taxon>
        <taxon>Liliopsida</taxon>
        <taxon>Zingiberales</taxon>
        <taxon>Cannaceae</taxon>
        <taxon>Canna</taxon>
    </lineage>
</organism>
<dbReference type="InterPro" id="IPR019448">
    <property type="entry name" value="NT-C2"/>
</dbReference>
<name>A0AAQ3K6Q1_9LILI</name>
<dbReference type="PROSITE" id="PS51840">
    <property type="entry name" value="C2_NT"/>
    <property type="match status" value="1"/>
</dbReference>
<dbReference type="Pfam" id="PF10358">
    <property type="entry name" value="NT-C2"/>
    <property type="match status" value="1"/>
</dbReference>
<feature type="domain" description="C2 NT-type" evidence="2">
    <location>
        <begin position="31"/>
        <end position="181"/>
    </location>
</feature>
<feature type="region of interest" description="Disordered" evidence="1">
    <location>
        <begin position="236"/>
        <end position="276"/>
    </location>
</feature>
<dbReference type="AlphaFoldDB" id="A0AAQ3K6Q1"/>
<dbReference type="EMBL" id="CP136893">
    <property type="protein sequence ID" value="WOL03097.1"/>
    <property type="molecule type" value="Genomic_DNA"/>
</dbReference>
<evidence type="ECO:0000256" key="1">
    <source>
        <dbReference type="SAM" id="MobiDB-lite"/>
    </source>
</evidence>
<protein>
    <recommendedName>
        <fullName evidence="2">C2 NT-type domain-containing protein</fullName>
    </recommendedName>
</protein>
<dbReference type="PANTHER" id="PTHR31182">
    <property type="entry name" value="C2 NT-TYPE DOMAIN-CONTAINING PROTEIN"/>
    <property type="match status" value="1"/>
</dbReference>
<reference evidence="3 4" key="1">
    <citation type="submission" date="2023-10" db="EMBL/GenBank/DDBJ databases">
        <title>Chromosome-scale genome assembly provides insights into flower coloration mechanisms of Canna indica.</title>
        <authorList>
            <person name="Li C."/>
        </authorList>
    </citation>
    <scope>NUCLEOTIDE SEQUENCE [LARGE SCALE GENOMIC DNA]</scope>
    <source>
        <tissue evidence="3">Flower</tissue>
    </source>
</reference>
<keyword evidence="4" id="KW-1185">Reference proteome</keyword>
<dbReference type="PANTHER" id="PTHR31182:SF21">
    <property type="entry name" value="C2 NT-TYPE DOMAIN-CONTAINING PROTEIN"/>
    <property type="match status" value="1"/>
</dbReference>